<evidence type="ECO:0000313" key="2">
    <source>
        <dbReference type="EMBL" id="CAH8388512.1"/>
    </source>
</evidence>
<dbReference type="PANTHER" id="PTHR33413:SF33">
    <property type="entry name" value="MEDIATOR OF RNA POLYMERASE II TRANSCRIPTION SUBUNIT 29"/>
    <property type="match status" value="1"/>
</dbReference>
<dbReference type="Pfam" id="PF14009">
    <property type="entry name" value="PADRE"/>
    <property type="match status" value="1"/>
</dbReference>
<keyword evidence="3" id="KW-1185">Reference proteome</keyword>
<name>A0ABC8LYW3_ERUVS</name>
<feature type="region of interest" description="Disordered" evidence="1">
    <location>
        <begin position="126"/>
        <end position="162"/>
    </location>
</feature>
<accession>A0ABC8LYW3</accession>
<proteinExistence type="predicted"/>
<evidence type="ECO:0000256" key="1">
    <source>
        <dbReference type="SAM" id="MobiDB-lite"/>
    </source>
</evidence>
<protein>
    <submittedName>
        <fullName evidence="2">Uncharacterized protein</fullName>
    </submittedName>
</protein>
<comment type="caution">
    <text evidence="2">The sequence shown here is derived from an EMBL/GenBank/DDBJ whole genome shotgun (WGS) entry which is preliminary data.</text>
</comment>
<dbReference type="InterPro" id="IPR025322">
    <property type="entry name" value="PADRE_dom"/>
</dbReference>
<dbReference type="EMBL" id="CAKOAT010799598">
    <property type="protein sequence ID" value="CAH8388512.1"/>
    <property type="molecule type" value="Genomic_DNA"/>
</dbReference>
<dbReference type="PANTHER" id="PTHR33413">
    <property type="entry name" value="EXPRESSED PROTEIN"/>
    <property type="match status" value="1"/>
</dbReference>
<feature type="compositionally biased region" description="Polar residues" evidence="1">
    <location>
        <begin position="147"/>
        <end position="162"/>
    </location>
</feature>
<gene>
    <name evidence="2" type="ORF">ERUC_LOCUS40995</name>
</gene>
<reference evidence="2 3" key="1">
    <citation type="submission" date="2022-03" db="EMBL/GenBank/DDBJ databases">
        <authorList>
            <person name="Macdonald S."/>
            <person name="Ahmed S."/>
            <person name="Newling K."/>
        </authorList>
    </citation>
    <scope>NUCLEOTIDE SEQUENCE [LARGE SCALE GENOMIC DNA]</scope>
</reference>
<feature type="compositionally biased region" description="Basic and acidic residues" evidence="1">
    <location>
        <begin position="126"/>
        <end position="138"/>
    </location>
</feature>
<organism evidence="2 3">
    <name type="scientific">Eruca vesicaria subsp. sativa</name>
    <name type="common">Garden rocket</name>
    <name type="synonym">Eruca sativa</name>
    <dbReference type="NCBI Taxonomy" id="29727"/>
    <lineage>
        <taxon>Eukaryota</taxon>
        <taxon>Viridiplantae</taxon>
        <taxon>Streptophyta</taxon>
        <taxon>Embryophyta</taxon>
        <taxon>Tracheophyta</taxon>
        <taxon>Spermatophyta</taxon>
        <taxon>Magnoliopsida</taxon>
        <taxon>eudicotyledons</taxon>
        <taxon>Gunneridae</taxon>
        <taxon>Pentapetalae</taxon>
        <taxon>rosids</taxon>
        <taxon>malvids</taxon>
        <taxon>Brassicales</taxon>
        <taxon>Brassicaceae</taxon>
        <taxon>Brassiceae</taxon>
        <taxon>Eruca</taxon>
    </lineage>
</organism>
<sequence length="162" mass="17837">MGNCQAVDTARISIQHSNGKEETLSCPVSASYVMKMNPGHCVALLISTTALSASSGHGGPLRLTRIKLLRPTETLVLGHVYRLITTKEVMKGLMAKKCSKLKKEGKMSEDKIEMVKAFSSNKLDNEVQLKKQEKERPLRISRPWQPSLKSISEGGSSLNNKD</sequence>
<dbReference type="AlphaFoldDB" id="A0ABC8LYW3"/>
<evidence type="ECO:0000313" key="3">
    <source>
        <dbReference type="Proteomes" id="UP001642260"/>
    </source>
</evidence>
<dbReference type="Proteomes" id="UP001642260">
    <property type="component" value="Unassembled WGS sequence"/>
</dbReference>